<gene>
    <name evidence="9" type="ORF">NEZAVI_LOCUS13377</name>
</gene>
<protein>
    <recommendedName>
        <fullName evidence="8">MICOS complex subunit MIC10</fullName>
    </recommendedName>
</protein>
<comment type="subcellular location">
    <subcellularLocation>
        <location evidence="8">Mitochondrion inner membrane</location>
        <topology evidence="8">Single-pass membrane protein</topology>
    </subcellularLocation>
</comment>
<evidence type="ECO:0000256" key="3">
    <source>
        <dbReference type="ARBA" id="ARBA00022692"/>
    </source>
</evidence>
<evidence type="ECO:0000256" key="6">
    <source>
        <dbReference type="ARBA" id="ARBA00023128"/>
    </source>
</evidence>
<comment type="subunit">
    <text evidence="8">Component of the mitochondrial contact site and cristae organizing system (MICOS) complex.</text>
</comment>
<dbReference type="OrthoDB" id="6623757at2759"/>
<keyword evidence="3" id="KW-0812">Transmembrane</keyword>
<keyword evidence="5" id="KW-1133">Transmembrane helix</keyword>
<comment type="similarity">
    <text evidence="2 8">Belongs to the MICOS complex subunit Mic10 family.</text>
</comment>
<organism evidence="9 10">
    <name type="scientific">Nezara viridula</name>
    <name type="common">Southern green stink bug</name>
    <name type="synonym">Cimex viridulus</name>
    <dbReference type="NCBI Taxonomy" id="85310"/>
    <lineage>
        <taxon>Eukaryota</taxon>
        <taxon>Metazoa</taxon>
        <taxon>Ecdysozoa</taxon>
        <taxon>Arthropoda</taxon>
        <taxon>Hexapoda</taxon>
        <taxon>Insecta</taxon>
        <taxon>Pterygota</taxon>
        <taxon>Neoptera</taxon>
        <taxon>Paraneoptera</taxon>
        <taxon>Hemiptera</taxon>
        <taxon>Heteroptera</taxon>
        <taxon>Panheteroptera</taxon>
        <taxon>Pentatomomorpha</taxon>
        <taxon>Pentatomoidea</taxon>
        <taxon>Pentatomidae</taxon>
        <taxon>Pentatominae</taxon>
        <taxon>Nezara</taxon>
    </lineage>
</organism>
<keyword evidence="4 8" id="KW-0999">Mitochondrion inner membrane</keyword>
<evidence type="ECO:0000256" key="2">
    <source>
        <dbReference type="ARBA" id="ARBA00006792"/>
    </source>
</evidence>
<dbReference type="EMBL" id="OV725082">
    <property type="protein sequence ID" value="CAH1405090.1"/>
    <property type="molecule type" value="Genomic_DNA"/>
</dbReference>
<dbReference type="GO" id="GO:0061617">
    <property type="term" value="C:MICOS complex"/>
    <property type="evidence" value="ECO:0007669"/>
    <property type="project" value="UniProtKB-UniRule"/>
</dbReference>
<dbReference type="Pfam" id="PF04418">
    <property type="entry name" value="DUF543"/>
    <property type="match status" value="1"/>
</dbReference>
<proteinExistence type="inferred from homology"/>
<dbReference type="InterPro" id="IPR007512">
    <property type="entry name" value="Mic10"/>
</dbReference>
<name>A0A9P0HLW4_NEZVI</name>
<dbReference type="Proteomes" id="UP001152798">
    <property type="component" value="Chromosome 6"/>
</dbReference>
<evidence type="ECO:0000313" key="10">
    <source>
        <dbReference type="Proteomes" id="UP001152798"/>
    </source>
</evidence>
<keyword evidence="6 8" id="KW-0496">Mitochondrion</keyword>
<evidence type="ECO:0000256" key="8">
    <source>
        <dbReference type="RuleBase" id="RU363011"/>
    </source>
</evidence>
<evidence type="ECO:0000256" key="7">
    <source>
        <dbReference type="ARBA" id="ARBA00023136"/>
    </source>
</evidence>
<keyword evidence="10" id="KW-1185">Reference proteome</keyword>
<comment type="function">
    <text evidence="1 8">Component of the MICOS complex, a large protein complex of the mitochondrial inner membrane that plays crucial roles in the maintenance of crista junctions, inner membrane architecture, and formation of contact sites to the outer membrane.</text>
</comment>
<reference evidence="9" key="1">
    <citation type="submission" date="2022-01" db="EMBL/GenBank/DDBJ databases">
        <authorList>
            <person name="King R."/>
        </authorList>
    </citation>
    <scope>NUCLEOTIDE SEQUENCE</scope>
</reference>
<dbReference type="AlphaFoldDB" id="A0A9P0HLW4"/>
<evidence type="ECO:0000256" key="1">
    <source>
        <dbReference type="ARBA" id="ARBA00002689"/>
    </source>
</evidence>
<evidence type="ECO:0000313" key="9">
    <source>
        <dbReference type="EMBL" id="CAH1405090.1"/>
    </source>
</evidence>
<accession>A0A9P0HLW4</accession>
<evidence type="ECO:0000256" key="5">
    <source>
        <dbReference type="ARBA" id="ARBA00022989"/>
    </source>
</evidence>
<sequence length="155" mass="16967">MSSPPPPEPCKEGIRREDWDKCVRHGTWRVAIGIIVGAIGSAVVVSEMPMVVGTGLGIGWAVRHCKNILRKADPSQAKPVVEDPCACCNSNFEALDKNEFETNIEPTVPPIETPPPPPTEIIEEEKCTCNEIPVNWSPPRPVDDSEHPIGCSCYR</sequence>
<keyword evidence="7" id="KW-0472">Membrane</keyword>
<evidence type="ECO:0000256" key="4">
    <source>
        <dbReference type="ARBA" id="ARBA00022792"/>
    </source>
</evidence>